<accession>A0A0M0KN14</accession>
<dbReference type="PATRIC" id="fig|136160.3.peg.3427"/>
<organism evidence="4">
    <name type="scientific">Halalkalibacterium halodurans</name>
    <name type="common">Bacillus halodurans</name>
    <dbReference type="NCBI Taxonomy" id="86665"/>
    <lineage>
        <taxon>Bacteria</taxon>
        <taxon>Bacillati</taxon>
        <taxon>Bacillota</taxon>
        <taxon>Bacilli</taxon>
        <taxon>Bacillales</taxon>
        <taxon>Bacillaceae</taxon>
        <taxon>Halalkalibacterium (ex Joshi et al. 2022)</taxon>
    </lineage>
</organism>
<protein>
    <recommendedName>
        <fullName evidence="3">CobW C-terminal domain-containing protein</fullName>
    </recommendedName>
</protein>
<feature type="domain" description="CobW C-terminal" evidence="3">
    <location>
        <begin position="238"/>
        <end position="329"/>
    </location>
</feature>
<dbReference type="InterPro" id="IPR051316">
    <property type="entry name" value="Zinc-reg_GTPase_activator"/>
</dbReference>
<evidence type="ECO:0000259" key="3">
    <source>
        <dbReference type="SMART" id="SM00833"/>
    </source>
</evidence>
<evidence type="ECO:0000313" key="4">
    <source>
        <dbReference type="EMBL" id="KOO39972.1"/>
    </source>
</evidence>
<dbReference type="InterPro" id="IPR027417">
    <property type="entry name" value="P-loop_NTPase"/>
</dbReference>
<reference evidence="4" key="1">
    <citation type="submission" date="2015-08" db="EMBL/GenBank/DDBJ databases">
        <title>Complete DNA Sequence of Pseudomonas syringae pv. actinidiae, the Causal Agent of Kiwifruit Canker Disease.</title>
        <authorList>
            <person name="Rikkerink E.H.A."/>
            <person name="Fineran P.C."/>
        </authorList>
    </citation>
    <scope>NUCLEOTIDE SEQUENCE</scope>
    <source>
        <strain evidence="4">DSM 13666</strain>
    </source>
</reference>
<dbReference type="GeneID" id="87596610"/>
<dbReference type="Gene3D" id="3.40.50.300">
    <property type="entry name" value="P-loop containing nucleotide triphosphate hydrolases"/>
    <property type="match status" value="1"/>
</dbReference>
<dbReference type="Gene3D" id="3.30.1220.10">
    <property type="entry name" value="CobW-like, C-terminal domain"/>
    <property type="match status" value="1"/>
</dbReference>
<dbReference type="GO" id="GO:0000166">
    <property type="term" value="F:nucleotide binding"/>
    <property type="evidence" value="ECO:0007669"/>
    <property type="project" value="UniProtKB-KW"/>
</dbReference>
<dbReference type="InterPro" id="IPR036627">
    <property type="entry name" value="CobW-likC_sf"/>
</dbReference>
<dbReference type="InterPro" id="IPR011629">
    <property type="entry name" value="CobW-like_C"/>
</dbReference>
<gene>
    <name evidence="4" type="ORF">AMD02_14770</name>
</gene>
<evidence type="ECO:0000256" key="2">
    <source>
        <dbReference type="ARBA" id="ARBA00023186"/>
    </source>
</evidence>
<dbReference type="PANTHER" id="PTHR13748">
    <property type="entry name" value="COBW-RELATED"/>
    <property type="match status" value="1"/>
</dbReference>
<dbReference type="Pfam" id="PF07683">
    <property type="entry name" value="CobW_C"/>
    <property type="match status" value="1"/>
</dbReference>
<dbReference type="SUPFAM" id="SSF90002">
    <property type="entry name" value="Hypothetical protein YjiA, C-terminal domain"/>
    <property type="match status" value="1"/>
</dbReference>
<dbReference type="SMART" id="SM00833">
    <property type="entry name" value="CobW_C"/>
    <property type="match status" value="1"/>
</dbReference>
<sequence>MNRQKPLTVISGFSENGKRELMKSYQENRQNHVKIIRFHPKAMKLTLNGEDPFPVTSFIGEAIHHVEATTEEDLMSLLAKEHQNRSTDEILLDVSPFSSIDSLLEQFTSDRRWFIASHVHVLDAKAFWFSYFSEHEIITADQDFTQTLGEALILQLELADTLCLYHQDGLSSERLGELTAFLRVLQPRALLCDLHEAIQRCQKGHTTFDKNGYASLYVEQRNLVASRQHVKVIHNYGVDTFFYQSSQPVGIHQLERFFEHLPNDIFRMKGRCYNPQTGELHSISQVGAHIQVDTTTTDLMENRDVQTELLFIGFELDRDALSRLLHECLQPNHDRIAFG</sequence>
<dbReference type="GO" id="GO:0005737">
    <property type="term" value="C:cytoplasm"/>
    <property type="evidence" value="ECO:0007669"/>
    <property type="project" value="TreeGrafter"/>
</dbReference>
<keyword evidence="1" id="KW-0547">Nucleotide-binding</keyword>
<name>A0A0M0KN14_ALKHA</name>
<evidence type="ECO:0000256" key="1">
    <source>
        <dbReference type="ARBA" id="ARBA00022741"/>
    </source>
</evidence>
<dbReference type="RefSeq" id="WP_053431813.1">
    <property type="nucleotide sequence ID" value="NZ_CP040441.1"/>
</dbReference>
<dbReference type="AlphaFoldDB" id="A0A0M0KN14"/>
<dbReference type="EMBL" id="LILD01000001">
    <property type="protein sequence ID" value="KOO39972.1"/>
    <property type="molecule type" value="Genomic_DNA"/>
</dbReference>
<keyword evidence="2" id="KW-0143">Chaperone</keyword>
<dbReference type="PANTHER" id="PTHR13748:SF62">
    <property type="entry name" value="COBW DOMAIN-CONTAINING PROTEIN"/>
    <property type="match status" value="1"/>
</dbReference>
<proteinExistence type="predicted"/>
<comment type="caution">
    <text evidence="4">The sequence shown here is derived from an EMBL/GenBank/DDBJ whole genome shotgun (WGS) entry which is preliminary data.</text>
</comment>